<comment type="caution">
    <text evidence="2">The sequence shown here is derived from an EMBL/GenBank/DDBJ whole genome shotgun (WGS) entry which is preliminary data.</text>
</comment>
<protein>
    <submittedName>
        <fullName evidence="2">Gnat family</fullName>
    </submittedName>
</protein>
<dbReference type="CDD" id="cd04301">
    <property type="entry name" value="NAT_SF"/>
    <property type="match status" value="1"/>
</dbReference>
<sequence length="213" mass="23585">MSSTRDTYRVAVACSDELLRAAYELRHEVFYLEQGYDEDREVDSLDEVSVPLVLLRERDQAVVGVMRIVPYPVPREEVPFYTRAQIAGGLLPGRGRSEADMAQQFVAAQTTTLSGSTLTYSGGKLGRIAISRQARGQGCGTILVSAAEQWMISALRAAQRPDGVTHVETKSQLSSQKIALRFYESQNYVTQGATYLEEGQPHIFCVKPLTVYS</sequence>
<organism evidence="2 3">
    <name type="scientific">Malassezia pachydermatis</name>
    <dbReference type="NCBI Taxonomy" id="77020"/>
    <lineage>
        <taxon>Eukaryota</taxon>
        <taxon>Fungi</taxon>
        <taxon>Dikarya</taxon>
        <taxon>Basidiomycota</taxon>
        <taxon>Ustilaginomycotina</taxon>
        <taxon>Malasseziomycetes</taxon>
        <taxon>Malasseziales</taxon>
        <taxon>Malasseziaceae</taxon>
        <taxon>Malassezia</taxon>
    </lineage>
</organism>
<dbReference type="PROSITE" id="PS51186">
    <property type="entry name" value="GNAT"/>
    <property type="match status" value="1"/>
</dbReference>
<dbReference type="GO" id="GO:0016747">
    <property type="term" value="F:acyltransferase activity, transferring groups other than amino-acyl groups"/>
    <property type="evidence" value="ECO:0007669"/>
    <property type="project" value="InterPro"/>
</dbReference>
<dbReference type="AlphaFoldDB" id="A0A0M8MUJ4"/>
<dbReference type="SUPFAM" id="SSF55729">
    <property type="entry name" value="Acyl-CoA N-acyltransferases (Nat)"/>
    <property type="match status" value="1"/>
</dbReference>
<dbReference type="Pfam" id="PF13444">
    <property type="entry name" value="Acetyltransf_5"/>
    <property type="match status" value="1"/>
</dbReference>
<name>A0A0M8MUJ4_9BASI</name>
<dbReference type="EMBL" id="LGAV01000004">
    <property type="protein sequence ID" value="KOS14070.1"/>
    <property type="molecule type" value="Genomic_DNA"/>
</dbReference>
<evidence type="ECO:0000313" key="2">
    <source>
        <dbReference type="EMBL" id="KOS14070.1"/>
    </source>
</evidence>
<dbReference type="InterPro" id="IPR000182">
    <property type="entry name" value="GNAT_dom"/>
</dbReference>
<evidence type="ECO:0000313" key="3">
    <source>
        <dbReference type="Proteomes" id="UP000037751"/>
    </source>
</evidence>
<dbReference type="Proteomes" id="UP000037751">
    <property type="component" value="Unassembled WGS sequence"/>
</dbReference>
<dbReference type="Gene3D" id="3.40.630.30">
    <property type="match status" value="1"/>
</dbReference>
<dbReference type="RefSeq" id="XP_017991702.1">
    <property type="nucleotide sequence ID" value="XM_018138194.1"/>
</dbReference>
<dbReference type="InterPro" id="IPR016181">
    <property type="entry name" value="Acyl_CoA_acyltransferase"/>
</dbReference>
<keyword evidence="3" id="KW-1185">Reference proteome</keyword>
<proteinExistence type="predicted"/>
<dbReference type="OrthoDB" id="329272at2759"/>
<feature type="domain" description="N-acetyltransferase" evidence="1">
    <location>
        <begin position="6"/>
        <end position="210"/>
    </location>
</feature>
<dbReference type="Pfam" id="PF13673">
    <property type="entry name" value="Acetyltransf_10"/>
    <property type="match status" value="1"/>
</dbReference>
<dbReference type="GO" id="GO:0006048">
    <property type="term" value="P:UDP-N-acetylglucosamine biosynthetic process"/>
    <property type="evidence" value="ECO:0007669"/>
    <property type="project" value="UniProtKB-UniPathway"/>
</dbReference>
<dbReference type="STRING" id="77020.A0A0M8MUJ4"/>
<accession>A0A0M8MUJ4</accession>
<dbReference type="GeneID" id="28730070"/>
<dbReference type="UniPathway" id="UPA00113">
    <property type="reaction ID" value="UER00529"/>
</dbReference>
<gene>
    <name evidence="2" type="ORF">Malapachy_3735</name>
</gene>
<evidence type="ECO:0000259" key="1">
    <source>
        <dbReference type="PROSITE" id="PS51186"/>
    </source>
</evidence>
<dbReference type="VEuPathDB" id="FungiDB:Malapachy_3735"/>
<reference evidence="2 3" key="1">
    <citation type="submission" date="2015-07" db="EMBL/GenBank/DDBJ databases">
        <title>Draft Genome Sequence of Malassezia furfur CBS1878 and Malassezia pachydermatis CBS1879.</title>
        <authorList>
            <person name="Triana S."/>
            <person name="Ohm R."/>
            <person name="Gonzalez A."/>
            <person name="DeCock H."/>
            <person name="Restrepo S."/>
            <person name="Celis A."/>
        </authorList>
    </citation>
    <scope>NUCLEOTIDE SEQUENCE [LARGE SCALE GENOMIC DNA]</scope>
    <source>
        <strain evidence="2 3">CBS 1879</strain>
    </source>
</reference>